<name>A0AAW2U8T8_SESRA</name>
<protein>
    <recommendedName>
        <fullName evidence="2">Retrotransposon gag domain-containing protein</fullName>
    </recommendedName>
</protein>
<evidence type="ECO:0000256" key="1">
    <source>
        <dbReference type="SAM" id="MobiDB-lite"/>
    </source>
</evidence>
<evidence type="ECO:0000259" key="2">
    <source>
        <dbReference type="Pfam" id="PF03732"/>
    </source>
</evidence>
<dbReference type="AlphaFoldDB" id="A0AAW2U8T8"/>
<reference evidence="3" key="2">
    <citation type="journal article" date="2024" name="Plant">
        <title>Genomic evolution and insights into agronomic trait innovations of Sesamum species.</title>
        <authorList>
            <person name="Miao H."/>
            <person name="Wang L."/>
            <person name="Qu L."/>
            <person name="Liu H."/>
            <person name="Sun Y."/>
            <person name="Le M."/>
            <person name="Wang Q."/>
            <person name="Wei S."/>
            <person name="Zheng Y."/>
            <person name="Lin W."/>
            <person name="Duan Y."/>
            <person name="Cao H."/>
            <person name="Xiong S."/>
            <person name="Wang X."/>
            <person name="Wei L."/>
            <person name="Li C."/>
            <person name="Ma Q."/>
            <person name="Ju M."/>
            <person name="Zhao R."/>
            <person name="Li G."/>
            <person name="Mu C."/>
            <person name="Tian Q."/>
            <person name="Mei H."/>
            <person name="Zhang T."/>
            <person name="Gao T."/>
            <person name="Zhang H."/>
        </authorList>
    </citation>
    <scope>NUCLEOTIDE SEQUENCE</scope>
    <source>
        <strain evidence="3">G02</strain>
    </source>
</reference>
<dbReference type="Pfam" id="PF03732">
    <property type="entry name" value="Retrotrans_gag"/>
    <property type="match status" value="1"/>
</dbReference>
<dbReference type="EMBL" id="JACGWJ010000006">
    <property type="protein sequence ID" value="KAL0412968.1"/>
    <property type="molecule type" value="Genomic_DNA"/>
</dbReference>
<organism evidence="3">
    <name type="scientific">Sesamum radiatum</name>
    <name type="common">Black benniseed</name>
    <dbReference type="NCBI Taxonomy" id="300843"/>
    <lineage>
        <taxon>Eukaryota</taxon>
        <taxon>Viridiplantae</taxon>
        <taxon>Streptophyta</taxon>
        <taxon>Embryophyta</taxon>
        <taxon>Tracheophyta</taxon>
        <taxon>Spermatophyta</taxon>
        <taxon>Magnoliopsida</taxon>
        <taxon>eudicotyledons</taxon>
        <taxon>Gunneridae</taxon>
        <taxon>Pentapetalae</taxon>
        <taxon>asterids</taxon>
        <taxon>lamiids</taxon>
        <taxon>Lamiales</taxon>
        <taxon>Pedaliaceae</taxon>
        <taxon>Sesamum</taxon>
    </lineage>
</organism>
<feature type="region of interest" description="Disordered" evidence="1">
    <location>
        <begin position="46"/>
        <end position="78"/>
    </location>
</feature>
<sequence length="319" mass="35269">MPPKQAVEDAIAALSERLSAVTESWEQRHDSLAASLSDIQLLLASRLPPPPPSPPLSAVPSALPAPPPSPPIHSPSGSFSPLKPPKLHLSPFDGSAPLDWLFQAEQYFSFYQIPPAQRLPMVSFFMAGEALSWFKWLYSNHQLTTWDVFVRALELRFGPSSFANHQAALFKLRQRGSVADFQSEFERLCNRVVGLSPESILNCFISGLRSDIQRELAVLQPSSISQAIGLAKLVEAKILDARPLRAVAPPPISRVPPLLPAPRPREPLPIRRLSSSEMQERRAQGLCFNCDDKFRPGHVCKSKQFSFSHGVGFRPCRAS</sequence>
<evidence type="ECO:0000313" key="3">
    <source>
        <dbReference type="EMBL" id="KAL0412968.1"/>
    </source>
</evidence>
<comment type="caution">
    <text evidence="3">The sequence shown here is derived from an EMBL/GenBank/DDBJ whole genome shotgun (WGS) entry which is preliminary data.</text>
</comment>
<gene>
    <name evidence="3" type="ORF">Sradi_1498500</name>
</gene>
<dbReference type="InterPro" id="IPR005162">
    <property type="entry name" value="Retrotrans_gag_dom"/>
</dbReference>
<reference evidence="3" key="1">
    <citation type="submission" date="2020-06" db="EMBL/GenBank/DDBJ databases">
        <authorList>
            <person name="Li T."/>
            <person name="Hu X."/>
            <person name="Zhang T."/>
            <person name="Song X."/>
            <person name="Zhang H."/>
            <person name="Dai N."/>
            <person name="Sheng W."/>
            <person name="Hou X."/>
            <person name="Wei L."/>
        </authorList>
    </citation>
    <scope>NUCLEOTIDE SEQUENCE</scope>
    <source>
        <strain evidence="3">G02</strain>
        <tissue evidence="3">Leaf</tissue>
    </source>
</reference>
<accession>A0AAW2U8T8</accession>
<dbReference type="PANTHER" id="PTHR33223:SF6">
    <property type="entry name" value="CCHC-TYPE DOMAIN-CONTAINING PROTEIN"/>
    <property type="match status" value="1"/>
</dbReference>
<feature type="domain" description="Retrotransposon gag" evidence="2">
    <location>
        <begin position="121"/>
        <end position="209"/>
    </location>
</feature>
<feature type="compositionally biased region" description="Pro residues" evidence="1">
    <location>
        <begin position="47"/>
        <end position="73"/>
    </location>
</feature>
<proteinExistence type="predicted"/>
<dbReference type="PANTHER" id="PTHR33223">
    <property type="entry name" value="CCHC-TYPE DOMAIN-CONTAINING PROTEIN"/>
    <property type="match status" value="1"/>
</dbReference>